<protein>
    <submittedName>
        <fullName evidence="1">Uncharacterized protein</fullName>
    </submittedName>
</protein>
<dbReference type="Proteomes" id="UP000828048">
    <property type="component" value="Chromosome 2"/>
</dbReference>
<proteinExistence type="predicted"/>
<dbReference type="EMBL" id="CM037152">
    <property type="protein sequence ID" value="KAH7834533.1"/>
    <property type="molecule type" value="Genomic_DNA"/>
</dbReference>
<evidence type="ECO:0000313" key="2">
    <source>
        <dbReference type="Proteomes" id="UP000828048"/>
    </source>
</evidence>
<reference evidence="1 2" key="1">
    <citation type="journal article" date="2021" name="Hortic Res">
        <title>High-quality reference genome and annotation aids understanding of berry development for evergreen blueberry (Vaccinium darrowii).</title>
        <authorList>
            <person name="Yu J."/>
            <person name="Hulse-Kemp A.M."/>
            <person name="Babiker E."/>
            <person name="Staton M."/>
        </authorList>
    </citation>
    <scope>NUCLEOTIDE SEQUENCE [LARGE SCALE GENOMIC DNA]</scope>
    <source>
        <strain evidence="2">cv. NJ 8807/NJ 8810</strain>
        <tissue evidence="1">Young leaf</tissue>
    </source>
</reference>
<accession>A0ACB7X1C1</accession>
<organism evidence="1 2">
    <name type="scientific">Vaccinium darrowii</name>
    <dbReference type="NCBI Taxonomy" id="229202"/>
    <lineage>
        <taxon>Eukaryota</taxon>
        <taxon>Viridiplantae</taxon>
        <taxon>Streptophyta</taxon>
        <taxon>Embryophyta</taxon>
        <taxon>Tracheophyta</taxon>
        <taxon>Spermatophyta</taxon>
        <taxon>Magnoliopsida</taxon>
        <taxon>eudicotyledons</taxon>
        <taxon>Gunneridae</taxon>
        <taxon>Pentapetalae</taxon>
        <taxon>asterids</taxon>
        <taxon>Ericales</taxon>
        <taxon>Ericaceae</taxon>
        <taxon>Vaccinioideae</taxon>
        <taxon>Vaccinieae</taxon>
        <taxon>Vaccinium</taxon>
    </lineage>
</organism>
<gene>
    <name evidence="1" type="ORF">Vadar_017103</name>
</gene>
<evidence type="ECO:0000313" key="1">
    <source>
        <dbReference type="EMBL" id="KAH7834533.1"/>
    </source>
</evidence>
<sequence>MGQRIQKYSEIVELARVIENLRGKEKGAKEWESREQVKSIRSTPGNFGDSSRKRQREPSQPSWGQQSYEPHVSLGESGVSPEPRVICFKCKQPGHVRSQCHRPPKSCHRYSQLGHLERNCP</sequence>
<keyword evidence="2" id="KW-1185">Reference proteome</keyword>
<name>A0ACB7X1C1_9ERIC</name>
<comment type="caution">
    <text evidence="1">The sequence shown here is derived from an EMBL/GenBank/DDBJ whole genome shotgun (WGS) entry which is preliminary data.</text>
</comment>